<dbReference type="Proteomes" id="UP000636709">
    <property type="component" value="Unassembled WGS sequence"/>
</dbReference>
<protein>
    <submittedName>
        <fullName evidence="2">Uncharacterized protein</fullName>
    </submittedName>
</protein>
<feature type="signal peptide" evidence="1">
    <location>
        <begin position="1"/>
        <end position="32"/>
    </location>
</feature>
<dbReference type="EMBL" id="JACEFO010001828">
    <property type="protein sequence ID" value="KAF8700104.1"/>
    <property type="molecule type" value="Genomic_DNA"/>
</dbReference>
<name>A0A835BJM2_9POAL</name>
<dbReference type="AlphaFoldDB" id="A0A835BJM2"/>
<evidence type="ECO:0000256" key="1">
    <source>
        <dbReference type="SAM" id="SignalP"/>
    </source>
</evidence>
<keyword evidence="1" id="KW-0732">Signal</keyword>
<organism evidence="2 3">
    <name type="scientific">Digitaria exilis</name>
    <dbReference type="NCBI Taxonomy" id="1010633"/>
    <lineage>
        <taxon>Eukaryota</taxon>
        <taxon>Viridiplantae</taxon>
        <taxon>Streptophyta</taxon>
        <taxon>Embryophyta</taxon>
        <taxon>Tracheophyta</taxon>
        <taxon>Spermatophyta</taxon>
        <taxon>Magnoliopsida</taxon>
        <taxon>Liliopsida</taxon>
        <taxon>Poales</taxon>
        <taxon>Poaceae</taxon>
        <taxon>PACMAD clade</taxon>
        <taxon>Panicoideae</taxon>
        <taxon>Panicodae</taxon>
        <taxon>Paniceae</taxon>
        <taxon>Anthephorinae</taxon>
        <taxon>Digitaria</taxon>
    </lineage>
</organism>
<keyword evidence="3" id="KW-1185">Reference proteome</keyword>
<feature type="chain" id="PRO_5032965423" evidence="1">
    <location>
        <begin position="33"/>
        <end position="99"/>
    </location>
</feature>
<sequence>MASLSRALVKIAVVVAVCVAMVLLSTGPMVMADLGEECLKSCRPGCKLIAPAACTSIVQIAPFMKETCQERFRSLCSQLCMTFCTANTLPSAGSPICLI</sequence>
<evidence type="ECO:0000313" key="3">
    <source>
        <dbReference type="Proteomes" id="UP000636709"/>
    </source>
</evidence>
<comment type="caution">
    <text evidence="2">The sequence shown here is derived from an EMBL/GenBank/DDBJ whole genome shotgun (WGS) entry which is preliminary data.</text>
</comment>
<reference evidence="2" key="1">
    <citation type="submission" date="2020-07" db="EMBL/GenBank/DDBJ databases">
        <title>Genome sequence and genetic diversity analysis of an under-domesticated orphan crop, white fonio (Digitaria exilis).</title>
        <authorList>
            <person name="Bennetzen J.L."/>
            <person name="Chen S."/>
            <person name="Ma X."/>
            <person name="Wang X."/>
            <person name="Yssel A.E.J."/>
            <person name="Chaluvadi S.R."/>
            <person name="Johnson M."/>
            <person name="Gangashetty P."/>
            <person name="Hamidou F."/>
            <person name="Sanogo M.D."/>
            <person name="Zwaenepoel A."/>
            <person name="Wallace J."/>
            <person name="Van De Peer Y."/>
            <person name="Van Deynze A."/>
        </authorList>
    </citation>
    <scope>NUCLEOTIDE SEQUENCE</scope>
    <source>
        <tissue evidence="2">Leaves</tissue>
    </source>
</reference>
<accession>A0A835BJM2</accession>
<evidence type="ECO:0000313" key="2">
    <source>
        <dbReference type="EMBL" id="KAF8700104.1"/>
    </source>
</evidence>
<proteinExistence type="predicted"/>
<gene>
    <name evidence="2" type="ORF">HU200_034467</name>
</gene>